<sequence length="129" mass="13740">MQRRRDVRIERLLVPVPLSLRSCATLGHAPVALAIGRTPGERAVHSSHSVWYVRGRRASLLSLGQAGTAARVPAYSSPRLIREAQGAAGFLAPDRIGSGDPPYAAPLSHAVSRRFSGATNALAGLRYYG</sequence>
<keyword evidence="2" id="KW-1185">Reference proteome</keyword>
<reference evidence="1" key="1">
    <citation type="journal article" date="2022" name="bioRxiv">
        <title>Sequencing and chromosome-scale assembly of the giantPleurodeles waltlgenome.</title>
        <authorList>
            <person name="Brown T."/>
            <person name="Elewa A."/>
            <person name="Iarovenko S."/>
            <person name="Subramanian E."/>
            <person name="Araus A.J."/>
            <person name="Petzold A."/>
            <person name="Susuki M."/>
            <person name="Suzuki K.-i.T."/>
            <person name="Hayashi T."/>
            <person name="Toyoda A."/>
            <person name="Oliveira C."/>
            <person name="Osipova E."/>
            <person name="Leigh N.D."/>
            <person name="Simon A."/>
            <person name="Yun M.H."/>
        </authorList>
    </citation>
    <scope>NUCLEOTIDE SEQUENCE</scope>
    <source>
        <strain evidence="1">20211129_DDA</strain>
        <tissue evidence="1">Liver</tissue>
    </source>
</reference>
<dbReference type="Proteomes" id="UP001066276">
    <property type="component" value="Chromosome 1_2"/>
</dbReference>
<accession>A0AAV7VY25</accession>
<dbReference type="EMBL" id="JANPWB010000002">
    <property type="protein sequence ID" value="KAJ1205527.1"/>
    <property type="molecule type" value="Genomic_DNA"/>
</dbReference>
<name>A0AAV7VY25_PLEWA</name>
<organism evidence="1 2">
    <name type="scientific">Pleurodeles waltl</name>
    <name type="common">Iberian ribbed newt</name>
    <dbReference type="NCBI Taxonomy" id="8319"/>
    <lineage>
        <taxon>Eukaryota</taxon>
        <taxon>Metazoa</taxon>
        <taxon>Chordata</taxon>
        <taxon>Craniata</taxon>
        <taxon>Vertebrata</taxon>
        <taxon>Euteleostomi</taxon>
        <taxon>Amphibia</taxon>
        <taxon>Batrachia</taxon>
        <taxon>Caudata</taxon>
        <taxon>Salamandroidea</taxon>
        <taxon>Salamandridae</taxon>
        <taxon>Pleurodelinae</taxon>
        <taxon>Pleurodeles</taxon>
    </lineage>
</organism>
<protein>
    <submittedName>
        <fullName evidence="1">Uncharacterized protein</fullName>
    </submittedName>
</protein>
<dbReference type="AlphaFoldDB" id="A0AAV7VY25"/>
<comment type="caution">
    <text evidence="1">The sequence shown here is derived from an EMBL/GenBank/DDBJ whole genome shotgun (WGS) entry which is preliminary data.</text>
</comment>
<gene>
    <name evidence="1" type="ORF">NDU88_000959</name>
</gene>
<evidence type="ECO:0000313" key="1">
    <source>
        <dbReference type="EMBL" id="KAJ1205527.1"/>
    </source>
</evidence>
<proteinExistence type="predicted"/>
<evidence type="ECO:0000313" key="2">
    <source>
        <dbReference type="Proteomes" id="UP001066276"/>
    </source>
</evidence>